<gene>
    <name evidence="1" type="ORF">SPDO_30070</name>
</gene>
<sequence>MAFGDIAQGNLERFLDANRFADELCIFIHIPKTAGSSLSAELNRMRPPYHNIHRRYFHGETVTFSRIEDEIAAVIDSGALGDARSCSGHFSWDQAAPLRAARPDARAFTFLRDPVKRVISDYRYSRTPTHPTYKETIERFPTVESYIEANETQDKMARFMLPNGVRTPDQIDAFISTNYAFIGLLEMYPLSFNILSLLLGHDRMPSEHKRKTEDTADNAVEETPALREMIAATNQRDSALYELVRLKLLSVREDWRAFRQTVQPAA</sequence>
<dbReference type="PANTHER" id="PTHR32301">
    <property type="entry name" value="COUNTIN RECEPTOR CNR3-RELATED"/>
    <property type="match status" value="1"/>
</dbReference>
<keyword evidence="2" id="KW-1185">Reference proteome</keyword>
<reference evidence="1 2" key="1">
    <citation type="submission" date="2017-03" db="EMBL/GenBank/DDBJ databases">
        <title>Genome sequence of Sphingomonas dokdonensis DSM 21029.</title>
        <authorList>
            <person name="Poehlein A."/>
            <person name="Wuebbeler J.H."/>
            <person name="Steinbuechel A."/>
            <person name="Daniel R."/>
        </authorList>
    </citation>
    <scope>NUCLEOTIDE SEQUENCE [LARGE SCALE GENOMIC DNA]</scope>
    <source>
        <strain evidence="1 2">DSM 21029</strain>
    </source>
</reference>
<accession>A0A245ZDW2</accession>
<dbReference type="AlphaFoldDB" id="A0A245ZDW2"/>
<evidence type="ECO:0000313" key="1">
    <source>
        <dbReference type="EMBL" id="OWK27924.1"/>
    </source>
</evidence>
<dbReference type="EMBL" id="NBBI01000008">
    <property type="protein sequence ID" value="OWK27924.1"/>
    <property type="molecule type" value="Genomic_DNA"/>
</dbReference>
<dbReference type="Gene3D" id="3.40.50.300">
    <property type="entry name" value="P-loop containing nucleotide triphosphate hydrolases"/>
    <property type="match status" value="1"/>
</dbReference>
<dbReference type="OrthoDB" id="288532at2"/>
<comment type="caution">
    <text evidence="1">The sequence shown here is derived from an EMBL/GenBank/DDBJ whole genome shotgun (WGS) entry which is preliminary data.</text>
</comment>
<dbReference type="SUPFAM" id="SSF52540">
    <property type="entry name" value="P-loop containing nucleoside triphosphate hydrolases"/>
    <property type="match status" value="1"/>
</dbReference>
<proteinExistence type="predicted"/>
<dbReference type="RefSeq" id="WP_158212212.1">
    <property type="nucleotide sequence ID" value="NZ_NBBI01000008.1"/>
</dbReference>
<protein>
    <submittedName>
        <fullName evidence="1">Sulfotransferase family protein</fullName>
    </submittedName>
</protein>
<dbReference type="InterPro" id="IPR027417">
    <property type="entry name" value="P-loop_NTPase"/>
</dbReference>
<name>A0A245ZDW2_9SPHN</name>
<evidence type="ECO:0000313" key="2">
    <source>
        <dbReference type="Proteomes" id="UP000197290"/>
    </source>
</evidence>
<organism evidence="1 2">
    <name type="scientific">Sphingomonas dokdonensis</name>
    <dbReference type="NCBI Taxonomy" id="344880"/>
    <lineage>
        <taxon>Bacteria</taxon>
        <taxon>Pseudomonadati</taxon>
        <taxon>Pseudomonadota</taxon>
        <taxon>Alphaproteobacteria</taxon>
        <taxon>Sphingomonadales</taxon>
        <taxon>Sphingomonadaceae</taxon>
        <taxon>Sphingomonas</taxon>
    </lineage>
</organism>
<dbReference type="Proteomes" id="UP000197290">
    <property type="component" value="Unassembled WGS sequence"/>
</dbReference>
<dbReference type="InterPro" id="IPR053259">
    <property type="entry name" value="Golvesin-related_Golgi"/>
</dbReference>
<keyword evidence="1" id="KW-0808">Transferase</keyword>
<dbReference type="GO" id="GO:0016740">
    <property type="term" value="F:transferase activity"/>
    <property type="evidence" value="ECO:0007669"/>
    <property type="project" value="UniProtKB-KW"/>
</dbReference>
<dbReference type="PANTHER" id="PTHR32301:SF6">
    <property type="entry name" value="GOLVESIN-RELATED"/>
    <property type="match status" value="1"/>
</dbReference>